<dbReference type="Proteomes" id="UP000647587">
    <property type="component" value="Unassembled WGS sequence"/>
</dbReference>
<accession>A0ABQ2EM97</accession>
<name>A0ABQ2EM97_9DEIO</name>
<dbReference type="RefSeq" id="WP_189004669.1">
    <property type="nucleotide sequence ID" value="NZ_BMPP01000002.1"/>
</dbReference>
<dbReference type="InterPro" id="IPR036423">
    <property type="entry name" value="SOD-like_Cu/Zn_dom_sf"/>
</dbReference>
<evidence type="ECO:0000313" key="4">
    <source>
        <dbReference type="EMBL" id="GGK16546.1"/>
    </source>
</evidence>
<dbReference type="Gene3D" id="2.60.40.200">
    <property type="entry name" value="Superoxide dismutase, copper/zinc binding domain"/>
    <property type="match status" value="1"/>
</dbReference>
<reference evidence="5" key="1">
    <citation type="journal article" date="2019" name="Int. J. Syst. Evol. Microbiol.">
        <title>The Global Catalogue of Microorganisms (GCM) 10K type strain sequencing project: providing services to taxonomists for standard genome sequencing and annotation.</title>
        <authorList>
            <consortium name="The Broad Institute Genomics Platform"/>
            <consortium name="The Broad Institute Genome Sequencing Center for Infectious Disease"/>
            <person name="Wu L."/>
            <person name="Ma J."/>
        </authorList>
    </citation>
    <scope>NUCLEOTIDE SEQUENCE [LARGE SCALE GENOMIC DNA]</scope>
    <source>
        <strain evidence="5">JCM 30331</strain>
    </source>
</reference>
<evidence type="ECO:0000259" key="3">
    <source>
        <dbReference type="Pfam" id="PF07452"/>
    </source>
</evidence>
<proteinExistence type="inferred from homology"/>
<feature type="domain" description="CHRD" evidence="3">
    <location>
        <begin position="36"/>
        <end position="130"/>
    </location>
</feature>
<comment type="caution">
    <text evidence="4">The sequence shown here is derived from an EMBL/GenBank/DDBJ whole genome shotgun (WGS) entry which is preliminary data.</text>
</comment>
<keyword evidence="5" id="KW-1185">Reference proteome</keyword>
<comment type="similarity">
    <text evidence="1">Belongs to the Cu-Zn superoxide dismutase family.</text>
</comment>
<organism evidence="4 5">
    <name type="scientific">Deinococcus malanensis</name>
    <dbReference type="NCBI Taxonomy" id="1706855"/>
    <lineage>
        <taxon>Bacteria</taxon>
        <taxon>Thermotogati</taxon>
        <taxon>Deinococcota</taxon>
        <taxon>Deinococci</taxon>
        <taxon>Deinococcales</taxon>
        <taxon>Deinococcaceae</taxon>
        <taxon>Deinococcus</taxon>
    </lineage>
</organism>
<feature type="chain" id="PRO_5047521643" description="CHRD domain-containing protein" evidence="2">
    <location>
        <begin position="24"/>
        <end position="148"/>
    </location>
</feature>
<gene>
    <name evidence="4" type="ORF">GCM10008955_07440</name>
</gene>
<protein>
    <recommendedName>
        <fullName evidence="3">CHRD domain-containing protein</fullName>
    </recommendedName>
</protein>
<evidence type="ECO:0000313" key="5">
    <source>
        <dbReference type="Proteomes" id="UP000647587"/>
    </source>
</evidence>
<dbReference type="PROSITE" id="PS51257">
    <property type="entry name" value="PROKAR_LIPOPROTEIN"/>
    <property type="match status" value="1"/>
</dbReference>
<keyword evidence="2" id="KW-0732">Signal</keyword>
<dbReference type="InterPro" id="IPR010895">
    <property type="entry name" value="CHRD"/>
</dbReference>
<feature type="signal peptide" evidence="2">
    <location>
        <begin position="1"/>
        <end position="23"/>
    </location>
</feature>
<dbReference type="EMBL" id="BMPP01000002">
    <property type="protein sequence ID" value="GGK16546.1"/>
    <property type="molecule type" value="Genomic_DNA"/>
</dbReference>
<sequence>MMKRNIILGMVAASVLSACTMMGQPRTLAFKHNPITADPQAAGTAMVMTKADGMVTTTLTLTGLTPGKTYASHYHAFGPASNTDPCASNGPVTVGFPPFTADASGRATVSVTNEMAKIAGDQGAYINVHHGDALSVVPLCAPIKMVKG</sequence>
<evidence type="ECO:0000256" key="2">
    <source>
        <dbReference type="SAM" id="SignalP"/>
    </source>
</evidence>
<dbReference type="SUPFAM" id="SSF49329">
    <property type="entry name" value="Cu,Zn superoxide dismutase-like"/>
    <property type="match status" value="1"/>
</dbReference>
<dbReference type="Pfam" id="PF07452">
    <property type="entry name" value="CHRD"/>
    <property type="match status" value="1"/>
</dbReference>
<evidence type="ECO:0000256" key="1">
    <source>
        <dbReference type="ARBA" id="ARBA00010457"/>
    </source>
</evidence>